<evidence type="ECO:0008006" key="4">
    <source>
        <dbReference type="Google" id="ProtNLM"/>
    </source>
</evidence>
<organism evidence="2 3">
    <name type="scientific">Daphnia pulex</name>
    <name type="common">Water flea</name>
    <dbReference type="NCBI Taxonomy" id="6669"/>
    <lineage>
        <taxon>Eukaryota</taxon>
        <taxon>Metazoa</taxon>
        <taxon>Ecdysozoa</taxon>
        <taxon>Arthropoda</taxon>
        <taxon>Crustacea</taxon>
        <taxon>Branchiopoda</taxon>
        <taxon>Diplostraca</taxon>
        <taxon>Cladocera</taxon>
        <taxon>Anomopoda</taxon>
        <taxon>Daphniidae</taxon>
        <taxon>Daphnia</taxon>
    </lineage>
</organism>
<dbReference type="EMBL" id="GL732570">
    <property type="protein sequence ID" value="EFX76111.1"/>
    <property type="molecule type" value="Genomic_DNA"/>
</dbReference>
<evidence type="ECO:0000313" key="3">
    <source>
        <dbReference type="Proteomes" id="UP000000305"/>
    </source>
</evidence>
<dbReference type="Proteomes" id="UP000000305">
    <property type="component" value="Unassembled WGS sequence"/>
</dbReference>
<feature type="region of interest" description="Disordered" evidence="1">
    <location>
        <begin position="1"/>
        <end position="32"/>
    </location>
</feature>
<keyword evidence="3" id="KW-1185">Reference proteome</keyword>
<protein>
    <recommendedName>
        <fullName evidence="4">BEN domain-containing protein</fullName>
    </recommendedName>
</protein>
<gene>
    <name evidence="2" type="ORF">DAPPUDRAFT_322622</name>
</gene>
<evidence type="ECO:0000256" key="1">
    <source>
        <dbReference type="SAM" id="MobiDB-lite"/>
    </source>
</evidence>
<sequence length="269" mass="30037">MASKVKQSKSDTGNLGKTNSKKRRKSEKENALEQELMAKTAKLEGENVLLHERNVVVTKEFAESKKNLEESKLSLSAAKESILQLTLQKHMAIFAGVLPAPVADVVADVTVTEEPVADDDESSRDSNDDNSSSSDKEKGWEENFFDKQTLADLQQEVDDELAARRKAPKVLGKQNTPLEYTLQYTIAEYVSKLMKSKWSNGFLVKQKMTNEPSKRRASTKVPMSKREKNLLLSTIKKAWSKLESVDIDRAAPVLVGGVFNNARPKIKLN</sequence>
<proteinExistence type="predicted"/>
<reference evidence="2 3" key="1">
    <citation type="journal article" date="2011" name="Science">
        <title>The ecoresponsive genome of Daphnia pulex.</title>
        <authorList>
            <person name="Colbourne J.K."/>
            <person name="Pfrender M.E."/>
            <person name="Gilbert D."/>
            <person name="Thomas W.K."/>
            <person name="Tucker A."/>
            <person name="Oakley T.H."/>
            <person name="Tokishita S."/>
            <person name="Aerts A."/>
            <person name="Arnold G.J."/>
            <person name="Basu M.K."/>
            <person name="Bauer D.J."/>
            <person name="Caceres C.E."/>
            <person name="Carmel L."/>
            <person name="Casola C."/>
            <person name="Choi J.H."/>
            <person name="Detter J.C."/>
            <person name="Dong Q."/>
            <person name="Dusheyko S."/>
            <person name="Eads B.D."/>
            <person name="Frohlich T."/>
            <person name="Geiler-Samerotte K.A."/>
            <person name="Gerlach D."/>
            <person name="Hatcher P."/>
            <person name="Jogdeo S."/>
            <person name="Krijgsveld J."/>
            <person name="Kriventseva E.V."/>
            <person name="Kultz D."/>
            <person name="Laforsch C."/>
            <person name="Lindquist E."/>
            <person name="Lopez J."/>
            <person name="Manak J.R."/>
            <person name="Muller J."/>
            <person name="Pangilinan J."/>
            <person name="Patwardhan R.P."/>
            <person name="Pitluck S."/>
            <person name="Pritham E.J."/>
            <person name="Rechtsteiner A."/>
            <person name="Rho M."/>
            <person name="Rogozin I.B."/>
            <person name="Sakarya O."/>
            <person name="Salamov A."/>
            <person name="Schaack S."/>
            <person name="Shapiro H."/>
            <person name="Shiga Y."/>
            <person name="Skalitzky C."/>
            <person name="Smith Z."/>
            <person name="Souvorov A."/>
            <person name="Sung W."/>
            <person name="Tang Z."/>
            <person name="Tsuchiya D."/>
            <person name="Tu H."/>
            <person name="Vos H."/>
            <person name="Wang M."/>
            <person name="Wolf Y.I."/>
            <person name="Yamagata H."/>
            <person name="Yamada T."/>
            <person name="Ye Y."/>
            <person name="Shaw J.R."/>
            <person name="Andrews J."/>
            <person name="Crease T.J."/>
            <person name="Tang H."/>
            <person name="Lucas S.M."/>
            <person name="Robertson H.M."/>
            <person name="Bork P."/>
            <person name="Koonin E.V."/>
            <person name="Zdobnov E.M."/>
            <person name="Grigoriev I.V."/>
            <person name="Lynch M."/>
            <person name="Boore J.L."/>
        </authorList>
    </citation>
    <scope>NUCLEOTIDE SEQUENCE [LARGE SCALE GENOMIC DNA]</scope>
</reference>
<accession>E9GWJ5</accession>
<feature type="region of interest" description="Disordered" evidence="1">
    <location>
        <begin position="114"/>
        <end position="140"/>
    </location>
</feature>
<dbReference type="AlphaFoldDB" id="E9GWJ5"/>
<dbReference type="InParanoid" id="E9GWJ5"/>
<dbReference type="HOGENOM" id="CLU_1035348_0_0_1"/>
<name>E9GWJ5_DAPPU</name>
<evidence type="ECO:0000313" key="2">
    <source>
        <dbReference type="EMBL" id="EFX76111.1"/>
    </source>
</evidence>
<dbReference type="KEGG" id="dpx:DAPPUDRAFT_322622"/>